<dbReference type="PROSITE" id="PS50995">
    <property type="entry name" value="HTH_MARR_2"/>
    <property type="match status" value="1"/>
</dbReference>
<keyword evidence="3" id="KW-1185">Reference proteome</keyword>
<dbReference type="RefSeq" id="WP_100280829.1">
    <property type="nucleotide sequence ID" value="NZ_CP024923.1"/>
</dbReference>
<dbReference type="InterPro" id="IPR036388">
    <property type="entry name" value="WH-like_DNA-bd_sf"/>
</dbReference>
<name>A0A2K8MAV1_9SPHN</name>
<feature type="domain" description="HTH marR-type" evidence="1">
    <location>
        <begin position="10"/>
        <end position="140"/>
    </location>
</feature>
<dbReference type="InterPro" id="IPR039422">
    <property type="entry name" value="MarR/SlyA-like"/>
</dbReference>
<evidence type="ECO:0000313" key="3">
    <source>
        <dbReference type="Proteomes" id="UP000229081"/>
    </source>
</evidence>
<proteinExistence type="predicted"/>
<dbReference type="SUPFAM" id="SSF46785">
    <property type="entry name" value="Winged helix' DNA-binding domain"/>
    <property type="match status" value="1"/>
</dbReference>
<accession>A0A2K8MAV1</accession>
<dbReference type="GO" id="GO:0003700">
    <property type="term" value="F:DNA-binding transcription factor activity"/>
    <property type="evidence" value="ECO:0007669"/>
    <property type="project" value="InterPro"/>
</dbReference>
<evidence type="ECO:0000259" key="1">
    <source>
        <dbReference type="PROSITE" id="PS50995"/>
    </source>
</evidence>
<dbReference type="PANTHER" id="PTHR33164">
    <property type="entry name" value="TRANSCRIPTIONAL REGULATOR, MARR FAMILY"/>
    <property type="match status" value="1"/>
</dbReference>
<dbReference type="Gene3D" id="1.10.10.10">
    <property type="entry name" value="Winged helix-like DNA-binding domain superfamily/Winged helix DNA-binding domain"/>
    <property type="match status" value="1"/>
</dbReference>
<sequence>MYMHHDSVKSPCVCTALRKAARAVSRVYDEALADCGMSTAQFAILRHVGRGEPLALSRLAEQLAMDRTSLYRALAPLEAKGWVGIAPGPGKSRLASLTAAGRAAMEGAEDSWQRVQTQITGTMGEAQRAALESALRTITSLARQESH</sequence>
<dbReference type="AlphaFoldDB" id="A0A2K8MAV1"/>
<dbReference type="PANTHER" id="PTHR33164:SF105">
    <property type="entry name" value="TRANSCRIPTIONAL REPRESSOR PROTEIN-RELATED"/>
    <property type="match status" value="1"/>
</dbReference>
<organism evidence="2 3">
    <name type="scientific">Sphingomonas psychrotolerans</name>
    <dbReference type="NCBI Taxonomy" id="1327635"/>
    <lineage>
        <taxon>Bacteria</taxon>
        <taxon>Pseudomonadati</taxon>
        <taxon>Pseudomonadota</taxon>
        <taxon>Alphaproteobacteria</taxon>
        <taxon>Sphingomonadales</taxon>
        <taxon>Sphingomonadaceae</taxon>
        <taxon>Sphingomonas</taxon>
    </lineage>
</organism>
<dbReference type="InterPro" id="IPR036390">
    <property type="entry name" value="WH_DNA-bd_sf"/>
</dbReference>
<dbReference type="Pfam" id="PF12802">
    <property type="entry name" value="MarR_2"/>
    <property type="match status" value="1"/>
</dbReference>
<dbReference type="InterPro" id="IPR000835">
    <property type="entry name" value="HTH_MarR-typ"/>
</dbReference>
<dbReference type="SMART" id="SM00347">
    <property type="entry name" value="HTH_MARR"/>
    <property type="match status" value="1"/>
</dbReference>
<evidence type="ECO:0000313" key="2">
    <source>
        <dbReference type="EMBL" id="ATY31018.1"/>
    </source>
</evidence>
<gene>
    <name evidence="2" type="ORF">CVN68_02640</name>
</gene>
<dbReference type="GO" id="GO:0006950">
    <property type="term" value="P:response to stress"/>
    <property type="evidence" value="ECO:0007669"/>
    <property type="project" value="TreeGrafter"/>
</dbReference>
<dbReference type="EMBL" id="CP024923">
    <property type="protein sequence ID" value="ATY31018.1"/>
    <property type="molecule type" value="Genomic_DNA"/>
</dbReference>
<dbReference type="Proteomes" id="UP000229081">
    <property type="component" value="Chromosome"/>
</dbReference>
<dbReference type="KEGG" id="sphc:CVN68_02640"/>
<protein>
    <submittedName>
        <fullName evidence="2">MarR family transcriptional regulator</fullName>
    </submittedName>
</protein>
<reference evidence="2 3" key="1">
    <citation type="submission" date="2017-11" db="EMBL/GenBank/DDBJ databases">
        <title>Complete genome sequence of Sphingomonas sp. Strain Cra20, a psychrotolerant potential plant growth promoting rhizobacteria.</title>
        <authorList>
            <person name="Luo Y."/>
        </authorList>
    </citation>
    <scope>NUCLEOTIDE SEQUENCE [LARGE SCALE GENOMIC DNA]</scope>
    <source>
        <strain evidence="2 3">Cra20</strain>
    </source>
</reference>